<dbReference type="PROSITE" id="PS50041">
    <property type="entry name" value="C_TYPE_LECTIN_2"/>
    <property type="match status" value="1"/>
</dbReference>
<dbReference type="AlphaFoldDB" id="A0ABD2WDP0"/>
<gene>
    <name evidence="2" type="ORF">TKK_013975</name>
</gene>
<proteinExistence type="predicted"/>
<dbReference type="CDD" id="cd00037">
    <property type="entry name" value="CLECT"/>
    <property type="match status" value="1"/>
</dbReference>
<dbReference type="InterPro" id="IPR001304">
    <property type="entry name" value="C-type_lectin-like"/>
</dbReference>
<evidence type="ECO:0000259" key="1">
    <source>
        <dbReference type="PROSITE" id="PS50041"/>
    </source>
</evidence>
<dbReference type="EMBL" id="JBJJXI010000111">
    <property type="protein sequence ID" value="KAL3391237.1"/>
    <property type="molecule type" value="Genomic_DNA"/>
</dbReference>
<keyword evidence="3" id="KW-1185">Reference proteome</keyword>
<dbReference type="Pfam" id="PF00059">
    <property type="entry name" value="Lectin_C"/>
    <property type="match status" value="1"/>
</dbReference>
<feature type="domain" description="C-type lectin" evidence="1">
    <location>
        <begin position="1"/>
        <end position="103"/>
    </location>
</feature>
<reference evidence="2 3" key="1">
    <citation type="journal article" date="2024" name="bioRxiv">
        <title>A reference genome for Trichogramma kaykai: A tiny desert-dwelling parasitoid wasp with competing sex-ratio distorters.</title>
        <authorList>
            <person name="Culotta J."/>
            <person name="Lindsey A.R."/>
        </authorList>
    </citation>
    <scope>NUCLEOTIDE SEQUENCE [LARGE SCALE GENOMIC DNA]</scope>
    <source>
        <strain evidence="2 3">KSX58</strain>
    </source>
</reference>
<accession>A0ABD2WDP0</accession>
<dbReference type="SUPFAM" id="SSF56436">
    <property type="entry name" value="C-type lectin-like"/>
    <property type="match status" value="1"/>
</dbReference>
<comment type="caution">
    <text evidence="2">The sequence shown here is derived from an EMBL/GenBank/DDBJ whole genome shotgun (WGS) entry which is preliminary data.</text>
</comment>
<evidence type="ECO:0000313" key="2">
    <source>
        <dbReference type="EMBL" id="KAL3391237.1"/>
    </source>
</evidence>
<name>A0ABD2WDP0_9HYME</name>
<evidence type="ECO:0000313" key="3">
    <source>
        <dbReference type="Proteomes" id="UP001627154"/>
    </source>
</evidence>
<dbReference type="Proteomes" id="UP001627154">
    <property type="component" value="Unassembled WGS sequence"/>
</dbReference>
<dbReference type="InterPro" id="IPR016187">
    <property type="entry name" value="CTDL_fold"/>
</dbReference>
<dbReference type="Gene3D" id="3.10.100.10">
    <property type="entry name" value="Mannose-Binding Protein A, subunit A"/>
    <property type="match status" value="1"/>
</dbReference>
<organism evidence="2 3">
    <name type="scientific">Trichogramma kaykai</name>
    <dbReference type="NCBI Taxonomy" id="54128"/>
    <lineage>
        <taxon>Eukaryota</taxon>
        <taxon>Metazoa</taxon>
        <taxon>Ecdysozoa</taxon>
        <taxon>Arthropoda</taxon>
        <taxon>Hexapoda</taxon>
        <taxon>Insecta</taxon>
        <taxon>Pterygota</taxon>
        <taxon>Neoptera</taxon>
        <taxon>Endopterygota</taxon>
        <taxon>Hymenoptera</taxon>
        <taxon>Apocrita</taxon>
        <taxon>Proctotrupomorpha</taxon>
        <taxon>Chalcidoidea</taxon>
        <taxon>Trichogrammatidae</taxon>
        <taxon>Trichogramma</taxon>
    </lineage>
</organism>
<protein>
    <recommendedName>
        <fullName evidence="1">C-type lectin domain-containing protein</fullName>
    </recommendedName>
</protein>
<sequence>MAIINSKAEEAKLLDMMRKSESLVRGSSNGEEALLGIHDLYKEADWVTIFGEPLASTGYVGWSSTYWNGQPDNRDNRQHCGALINQGGIDDVNYNDKFAFFCELPLAC</sequence>
<dbReference type="InterPro" id="IPR016186">
    <property type="entry name" value="C-type_lectin-like/link_sf"/>
</dbReference>